<organism evidence="1 2">
    <name type="scientific">Bacillus mycoides</name>
    <dbReference type="NCBI Taxonomy" id="1405"/>
    <lineage>
        <taxon>Bacteria</taxon>
        <taxon>Bacillati</taxon>
        <taxon>Bacillota</taxon>
        <taxon>Bacilli</taxon>
        <taxon>Bacillales</taxon>
        <taxon>Bacillaceae</taxon>
        <taxon>Bacillus</taxon>
        <taxon>Bacillus cereus group</taxon>
    </lineage>
</organism>
<gene>
    <name evidence="1" type="ORF">BACI71_110677</name>
</gene>
<dbReference type="EMBL" id="CABWMC010000003">
    <property type="protein sequence ID" value="VXB51216.1"/>
    <property type="molecule type" value="Genomic_DNA"/>
</dbReference>
<reference evidence="1 2" key="1">
    <citation type="submission" date="2019-10" db="EMBL/GenBank/DDBJ databases">
        <authorList>
            <person name="Karimi E."/>
        </authorList>
    </citation>
    <scope>NUCLEOTIDE SEQUENCE [LARGE SCALE GENOMIC DNA]</scope>
    <source>
        <strain evidence="1">Bacillus sp. 71</strain>
    </source>
</reference>
<dbReference type="Proteomes" id="UP000437562">
    <property type="component" value="Unassembled WGS sequence"/>
</dbReference>
<protein>
    <submittedName>
        <fullName evidence="1">Uncharacterized protein</fullName>
    </submittedName>
</protein>
<evidence type="ECO:0000313" key="1">
    <source>
        <dbReference type="EMBL" id="VXB51216.1"/>
    </source>
</evidence>
<name>A0A653R7T4_BACMY</name>
<proteinExistence type="predicted"/>
<evidence type="ECO:0000313" key="2">
    <source>
        <dbReference type="Proteomes" id="UP000437562"/>
    </source>
</evidence>
<accession>A0A653R7T4</accession>
<sequence>MIHFMKGDKVWIIIRKDEYLFFRGMQNGEEKSGISIFRRS</sequence>
<dbReference type="AlphaFoldDB" id="A0A653R7T4"/>